<keyword evidence="2" id="KW-1185">Reference proteome</keyword>
<name>A0A095XU39_9GAMM</name>
<dbReference type="AlphaFoldDB" id="A0A095XU39"/>
<evidence type="ECO:0000313" key="1">
    <source>
        <dbReference type="EMBL" id="KGE03176.1"/>
    </source>
</evidence>
<accession>A0A095XU39</accession>
<sequence>MATLGVSWSRVKTIKMIIVIDKISRGAERLRPELSQS</sequence>
<protein>
    <submittedName>
        <fullName evidence="1">Uncharacterized protein</fullName>
    </submittedName>
</protein>
<gene>
    <name evidence="1" type="ORF">HRUBRA_02216</name>
</gene>
<evidence type="ECO:0000313" key="2">
    <source>
        <dbReference type="Proteomes" id="UP000029640"/>
    </source>
</evidence>
<dbReference type="STRING" id="1265313.HRUBRA_02216"/>
<dbReference type="HOGENOM" id="CLU_3344380_0_0_6"/>
<organism evidence="1 2">
    <name type="scientific">Pseudohaliea rubra DSM 19751</name>
    <dbReference type="NCBI Taxonomy" id="1265313"/>
    <lineage>
        <taxon>Bacteria</taxon>
        <taxon>Pseudomonadati</taxon>
        <taxon>Pseudomonadota</taxon>
        <taxon>Gammaproteobacteria</taxon>
        <taxon>Cellvibrionales</taxon>
        <taxon>Halieaceae</taxon>
        <taxon>Pseudohaliea</taxon>
    </lineage>
</organism>
<dbReference type="Proteomes" id="UP000029640">
    <property type="component" value="Unassembled WGS sequence"/>
</dbReference>
<dbReference type="EMBL" id="AUVB01000063">
    <property type="protein sequence ID" value="KGE03176.1"/>
    <property type="molecule type" value="Genomic_DNA"/>
</dbReference>
<comment type="caution">
    <text evidence="1">The sequence shown here is derived from an EMBL/GenBank/DDBJ whole genome shotgun (WGS) entry which is preliminary data.</text>
</comment>
<reference evidence="1 2" key="1">
    <citation type="journal article" date="2014" name="Genome Announc.">
        <title>Genome Sequence of Gammaproteobacterial Pseudohaliea rubra Type Strain DSM 19751, Isolated from Coastal Seawater of the Mediterranean Sea.</title>
        <authorList>
            <person name="Spring S."/>
            <person name="Fiebig A."/>
            <person name="Riedel T."/>
            <person name="Goker M."/>
            <person name="Klenk H.P."/>
        </authorList>
    </citation>
    <scope>NUCLEOTIDE SEQUENCE [LARGE SCALE GENOMIC DNA]</scope>
    <source>
        <strain evidence="1 2">DSM 19751</strain>
    </source>
</reference>
<proteinExistence type="predicted"/>